<dbReference type="InterPro" id="IPR009061">
    <property type="entry name" value="DNA-bd_dom_put_sf"/>
</dbReference>
<dbReference type="InterPro" id="IPR000551">
    <property type="entry name" value="MerR-type_HTH_dom"/>
</dbReference>
<dbReference type="Pfam" id="PF13411">
    <property type="entry name" value="MerR_1"/>
    <property type="match status" value="1"/>
</dbReference>
<evidence type="ECO:0000313" key="7">
    <source>
        <dbReference type="Proteomes" id="UP001431131"/>
    </source>
</evidence>
<organism evidence="6 7">
    <name type="scientific">Fredinandcohnia quinoae</name>
    <dbReference type="NCBI Taxonomy" id="2918902"/>
    <lineage>
        <taxon>Bacteria</taxon>
        <taxon>Bacillati</taxon>
        <taxon>Bacillota</taxon>
        <taxon>Bacilli</taxon>
        <taxon>Bacillales</taxon>
        <taxon>Bacillaceae</taxon>
        <taxon>Fredinandcohnia</taxon>
    </lineage>
</organism>
<dbReference type="Proteomes" id="UP001431131">
    <property type="component" value="Unassembled WGS sequence"/>
</dbReference>
<dbReference type="RefSeq" id="WP_240256654.1">
    <property type="nucleotide sequence ID" value="NZ_JAKTTI010000026.1"/>
</dbReference>
<dbReference type="PROSITE" id="PS50937">
    <property type="entry name" value="HTH_MERR_2"/>
    <property type="match status" value="1"/>
</dbReference>
<sequence>MKKLTISQVAKSANVNVETIKYYEKRGLLPKPERNGSGYRQFSKSAIGDVLLIKKAQEIGFTLNEIKQILELIKQDHYFPTDEMNAFAIAKINEINEKIARLESFKSLLEQATS</sequence>
<dbReference type="GO" id="GO:0003677">
    <property type="term" value="F:DNA binding"/>
    <property type="evidence" value="ECO:0007669"/>
    <property type="project" value="UniProtKB-KW"/>
</dbReference>
<evidence type="ECO:0000256" key="2">
    <source>
        <dbReference type="ARBA" id="ARBA00023015"/>
    </source>
</evidence>
<evidence type="ECO:0000256" key="4">
    <source>
        <dbReference type="ARBA" id="ARBA00023163"/>
    </source>
</evidence>
<protein>
    <submittedName>
        <fullName evidence="6">MerR family transcriptional regulator</fullName>
    </submittedName>
</protein>
<evidence type="ECO:0000256" key="3">
    <source>
        <dbReference type="ARBA" id="ARBA00023125"/>
    </source>
</evidence>
<accession>A0AAW5E9M7</accession>
<dbReference type="PRINTS" id="PR00040">
    <property type="entry name" value="HTHMERR"/>
</dbReference>
<dbReference type="PANTHER" id="PTHR30204">
    <property type="entry name" value="REDOX-CYCLING DRUG-SENSING TRANSCRIPTIONAL ACTIVATOR SOXR"/>
    <property type="match status" value="1"/>
</dbReference>
<comment type="caution">
    <text evidence="6">The sequence shown here is derived from an EMBL/GenBank/DDBJ whole genome shotgun (WGS) entry which is preliminary data.</text>
</comment>
<name>A0AAW5E9M7_9BACI</name>
<keyword evidence="4" id="KW-0804">Transcription</keyword>
<keyword evidence="3" id="KW-0238">DNA-binding</keyword>
<evidence type="ECO:0000256" key="1">
    <source>
        <dbReference type="ARBA" id="ARBA00022491"/>
    </source>
</evidence>
<dbReference type="PANTHER" id="PTHR30204:SF69">
    <property type="entry name" value="MERR-FAMILY TRANSCRIPTIONAL REGULATOR"/>
    <property type="match status" value="1"/>
</dbReference>
<gene>
    <name evidence="6" type="ORF">MJG50_15465</name>
</gene>
<evidence type="ECO:0000313" key="6">
    <source>
        <dbReference type="EMBL" id="MCH1626736.1"/>
    </source>
</evidence>
<dbReference type="Gene3D" id="1.10.1660.10">
    <property type="match status" value="1"/>
</dbReference>
<proteinExistence type="predicted"/>
<dbReference type="AlphaFoldDB" id="A0AAW5E9M7"/>
<reference evidence="6" key="1">
    <citation type="submission" date="2022-02" db="EMBL/GenBank/DDBJ databases">
        <title>Fredinandcohnia quinoae sp. nov. isolated from Chenopodium quinoa seeds.</title>
        <authorList>
            <person name="Saati-Santamaria Z."/>
            <person name="Flores-Felix J.D."/>
            <person name="Igual J.M."/>
            <person name="Velazquez E."/>
            <person name="Garcia-Fraile P."/>
            <person name="Martinez-Molina E."/>
        </authorList>
    </citation>
    <scope>NUCLEOTIDE SEQUENCE</scope>
    <source>
        <strain evidence="6">SECRCQ15</strain>
    </source>
</reference>
<dbReference type="InterPro" id="IPR047057">
    <property type="entry name" value="MerR_fam"/>
</dbReference>
<evidence type="ECO:0000259" key="5">
    <source>
        <dbReference type="PROSITE" id="PS50937"/>
    </source>
</evidence>
<keyword evidence="1" id="KW-0678">Repressor</keyword>
<keyword evidence="2" id="KW-0805">Transcription regulation</keyword>
<feature type="domain" description="HTH merR-type" evidence="5">
    <location>
        <begin position="3"/>
        <end position="72"/>
    </location>
</feature>
<dbReference type="GO" id="GO:0003700">
    <property type="term" value="F:DNA-binding transcription factor activity"/>
    <property type="evidence" value="ECO:0007669"/>
    <property type="project" value="InterPro"/>
</dbReference>
<dbReference type="SMART" id="SM00422">
    <property type="entry name" value="HTH_MERR"/>
    <property type="match status" value="1"/>
</dbReference>
<keyword evidence="7" id="KW-1185">Reference proteome</keyword>
<dbReference type="SUPFAM" id="SSF46955">
    <property type="entry name" value="Putative DNA-binding domain"/>
    <property type="match status" value="1"/>
</dbReference>
<dbReference type="EMBL" id="JAKTTI010000026">
    <property type="protein sequence ID" value="MCH1626736.1"/>
    <property type="molecule type" value="Genomic_DNA"/>
</dbReference>